<feature type="transmembrane region" description="Helical" evidence="7">
    <location>
        <begin position="379"/>
        <end position="399"/>
    </location>
</feature>
<evidence type="ECO:0000256" key="4">
    <source>
        <dbReference type="ARBA" id="ARBA00022692"/>
    </source>
</evidence>
<feature type="transmembrane region" description="Helical" evidence="7">
    <location>
        <begin position="188"/>
        <end position="208"/>
    </location>
</feature>
<evidence type="ECO:0000256" key="1">
    <source>
        <dbReference type="ARBA" id="ARBA00004651"/>
    </source>
</evidence>
<protein>
    <submittedName>
        <fullName evidence="8">MATE family efflux transporter</fullName>
    </submittedName>
</protein>
<dbReference type="InterPro" id="IPR052031">
    <property type="entry name" value="Membrane_Transporter-Flippase"/>
</dbReference>
<feature type="transmembrane region" description="Helical" evidence="7">
    <location>
        <begin position="351"/>
        <end position="372"/>
    </location>
</feature>
<dbReference type="PIRSF" id="PIRSF006603">
    <property type="entry name" value="DinF"/>
    <property type="match status" value="1"/>
</dbReference>
<gene>
    <name evidence="8" type="ORF">EXD82_01905</name>
</gene>
<evidence type="ECO:0000256" key="2">
    <source>
        <dbReference type="ARBA" id="ARBA00022448"/>
    </source>
</evidence>
<evidence type="ECO:0000256" key="5">
    <source>
        <dbReference type="ARBA" id="ARBA00022989"/>
    </source>
</evidence>
<organism evidence="8 9">
    <name type="scientific">Peptacetobacter hominis</name>
    <dbReference type="NCBI Taxonomy" id="2743610"/>
    <lineage>
        <taxon>Bacteria</taxon>
        <taxon>Bacillati</taxon>
        <taxon>Bacillota</taxon>
        <taxon>Clostridia</taxon>
        <taxon>Peptostreptococcales</taxon>
        <taxon>Peptostreptococcaceae</taxon>
        <taxon>Peptacetobacter</taxon>
    </lineage>
</organism>
<feature type="transmembrane region" description="Helical" evidence="7">
    <location>
        <begin position="6"/>
        <end position="23"/>
    </location>
</feature>
<dbReference type="CDD" id="cd13138">
    <property type="entry name" value="MATE_yoeA_like"/>
    <property type="match status" value="1"/>
</dbReference>
<evidence type="ECO:0000256" key="6">
    <source>
        <dbReference type="ARBA" id="ARBA00023136"/>
    </source>
</evidence>
<name>A0A544QXR6_9FIRM</name>
<comment type="caution">
    <text evidence="8">The sequence shown here is derived from an EMBL/GenBank/DDBJ whole genome shotgun (WGS) entry which is preliminary data.</text>
</comment>
<dbReference type="AlphaFoldDB" id="A0A544QXR6"/>
<evidence type="ECO:0000256" key="3">
    <source>
        <dbReference type="ARBA" id="ARBA00022475"/>
    </source>
</evidence>
<keyword evidence="3" id="KW-1003">Cell membrane</keyword>
<feature type="transmembrane region" description="Helical" evidence="7">
    <location>
        <begin position="88"/>
        <end position="109"/>
    </location>
</feature>
<feature type="transmembrane region" description="Helical" evidence="7">
    <location>
        <begin position="53"/>
        <end position="76"/>
    </location>
</feature>
<accession>A0A544QXR6</accession>
<reference evidence="8 9" key="1">
    <citation type="submission" date="2019-02" db="EMBL/GenBank/DDBJ databases">
        <title>Peptostreptococcaceae bacterium ZHW00191 nov., a new bacterium isolated from the human gut.</title>
        <authorList>
            <person name="Zhou H.-W."/>
            <person name="Chen X.-J."/>
        </authorList>
    </citation>
    <scope>NUCLEOTIDE SEQUENCE [LARGE SCALE GENOMIC DNA]</scope>
    <source>
        <strain evidence="8 9">ZHW00191</strain>
    </source>
</reference>
<evidence type="ECO:0000256" key="7">
    <source>
        <dbReference type="SAM" id="Phobius"/>
    </source>
</evidence>
<dbReference type="PANTHER" id="PTHR43549">
    <property type="entry name" value="MULTIDRUG RESISTANCE PROTEIN YPNP-RELATED"/>
    <property type="match status" value="1"/>
</dbReference>
<keyword evidence="4 7" id="KW-0812">Transmembrane</keyword>
<dbReference type="Proteomes" id="UP000317863">
    <property type="component" value="Unassembled WGS sequence"/>
</dbReference>
<evidence type="ECO:0000313" key="9">
    <source>
        <dbReference type="Proteomes" id="UP000317863"/>
    </source>
</evidence>
<dbReference type="NCBIfam" id="TIGR00797">
    <property type="entry name" value="matE"/>
    <property type="match status" value="1"/>
</dbReference>
<feature type="transmembrane region" description="Helical" evidence="7">
    <location>
        <begin position="160"/>
        <end position="182"/>
    </location>
</feature>
<dbReference type="EMBL" id="SGJB01000002">
    <property type="protein sequence ID" value="TQQ85552.1"/>
    <property type="molecule type" value="Genomic_DNA"/>
</dbReference>
<dbReference type="OrthoDB" id="9776324at2"/>
<feature type="transmembrane region" description="Helical" evidence="7">
    <location>
        <begin position="411"/>
        <end position="429"/>
    </location>
</feature>
<feature type="transmembrane region" description="Helical" evidence="7">
    <location>
        <begin position="309"/>
        <end position="331"/>
    </location>
</feature>
<dbReference type="InterPro" id="IPR002528">
    <property type="entry name" value="MATE_fam"/>
</dbReference>
<proteinExistence type="predicted"/>
<evidence type="ECO:0000313" key="8">
    <source>
        <dbReference type="EMBL" id="TQQ85552.1"/>
    </source>
</evidence>
<keyword evidence="5 7" id="KW-1133">Transmembrane helix</keyword>
<dbReference type="InterPro" id="IPR048279">
    <property type="entry name" value="MdtK-like"/>
</dbReference>
<dbReference type="Pfam" id="PF01554">
    <property type="entry name" value="MatE"/>
    <property type="match status" value="2"/>
</dbReference>
<dbReference type="PANTHER" id="PTHR43549:SF3">
    <property type="entry name" value="MULTIDRUG RESISTANCE PROTEIN YPNP-RELATED"/>
    <property type="match status" value="1"/>
</dbReference>
<dbReference type="GO" id="GO:0005886">
    <property type="term" value="C:plasma membrane"/>
    <property type="evidence" value="ECO:0007669"/>
    <property type="project" value="UniProtKB-SubCell"/>
</dbReference>
<comment type="subcellular location">
    <subcellularLocation>
        <location evidence="1">Cell membrane</location>
        <topology evidence="1">Multi-pass membrane protein</topology>
    </subcellularLocation>
</comment>
<dbReference type="GO" id="GO:0015297">
    <property type="term" value="F:antiporter activity"/>
    <property type="evidence" value="ECO:0007669"/>
    <property type="project" value="InterPro"/>
</dbReference>
<sequence length="439" mass="47036">MTEGTIWKAILYFSLPMLLSNLFQQLYNTVDSIIVGNFVGAEALAAVGSSGSIIYLITGFFIGLAAGAGVVVAQEYGAKNKEATKEAIHTSLGIGIVFGVIITAIGIISTDSILKMMGVPESVFDESSVYLKIYFTGMLSTMIYNMGASIIQATGDSKSPLYILMTASVTNIILDVVFVKYMSMGIEGAALATIISQTLSAVLAILKIRKSHDKYEFRFRNIRIHMKTLGRIFAIGLPGGIQNTAVSMSNIVVQSHINSFGAIAMAGCSAYQKIEGFAVLSTTSFSMAMATFAGQNTGAGKHDRVRKGIITGTLMSVTSMAIVSVVLYATVSELIAVFNNDSGVVYYGVRMMSFLVPGYLFVSASDAIAGSLRGMGKSVVPMAVIISCWCGLRMAWIAASTRVYHDIAAVFLGYPISWTASFIILVIYLKRTAFRKEIN</sequence>
<dbReference type="GO" id="GO:0042910">
    <property type="term" value="F:xenobiotic transmembrane transporter activity"/>
    <property type="evidence" value="ECO:0007669"/>
    <property type="project" value="InterPro"/>
</dbReference>
<feature type="transmembrane region" description="Helical" evidence="7">
    <location>
        <begin position="129"/>
        <end position="148"/>
    </location>
</feature>
<keyword evidence="6 7" id="KW-0472">Membrane</keyword>
<keyword evidence="2" id="KW-0813">Transport</keyword>
<keyword evidence="9" id="KW-1185">Reference proteome</keyword>